<feature type="region of interest" description="Disordered" evidence="2">
    <location>
        <begin position="142"/>
        <end position="174"/>
    </location>
</feature>
<name>A0A849BA74_9BURK</name>
<keyword evidence="1" id="KW-0238">DNA-binding</keyword>
<dbReference type="EMBL" id="JABEMD010000010">
    <property type="protein sequence ID" value="NNH10783.1"/>
    <property type="molecule type" value="Genomic_DNA"/>
</dbReference>
<gene>
    <name evidence="4" type="ORF">HLB16_07805</name>
</gene>
<dbReference type="InterPro" id="IPR000551">
    <property type="entry name" value="MerR-type_HTH_dom"/>
</dbReference>
<evidence type="ECO:0000313" key="4">
    <source>
        <dbReference type="EMBL" id="NNH10783.1"/>
    </source>
</evidence>
<dbReference type="GO" id="GO:0003700">
    <property type="term" value="F:DNA-binding transcription factor activity"/>
    <property type="evidence" value="ECO:0007669"/>
    <property type="project" value="InterPro"/>
</dbReference>
<dbReference type="Proteomes" id="UP000542973">
    <property type="component" value="Unassembled WGS sequence"/>
</dbReference>
<dbReference type="PRINTS" id="PR00040">
    <property type="entry name" value="HTHMERR"/>
</dbReference>
<dbReference type="Gene3D" id="1.10.1660.10">
    <property type="match status" value="1"/>
</dbReference>
<organism evidence="4 5">
    <name type="scientific">Cupriavidus gilardii</name>
    <dbReference type="NCBI Taxonomy" id="82541"/>
    <lineage>
        <taxon>Bacteria</taxon>
        <taxon>Pseudomonadati</taxon>
        <taxon>Pseudomonadota</taxon>
        <taxon>Betaproteobacteria</taxon>
        <taxon>Burkholderiales</taxon>
        <taxon>Burkholderiaceae</taxon>
        <taxon>Cupriavidus</taxon>
    </lineage>
</organism>
<accession>A0A849BA74</accession>
<proteinExistence type="predicted"/>
<evidence type="ECO:0000259" key="3">
    <source>
        <dbReference type="PROSITE" id="PS50937"/>
    </source>
</evidence>
<reference evidence="4 5" key="1">
    <citation type="submission" date="2020-05" db="EMBL/GenBank/DDBJ databases">
        <title>MicrobeNet Type strains.</title>
        <authorList>
            <person name="Nicholson A.C."/>
        </authorList>
    </citation>
    <scope>NUCLEOTIDE SEQUENCE [LARGE SCALE GENOMIC DNA]</scope>
    <source>
        <strain evidence="4 5">ATCC 700815</strain>
    </source>
</reference>
<dbReference type="InterPro" id="IPR009061">
    <property type="entry name" value="DNA-bd_dom_put_sf"/>
</dbReference>
<dbReference type="InterPro" id="IPR047057">
    <property type="entry name" value="MerR_fam"/>
</dbReference>
<dbReference type="PANTHER" id="PTHR30204:SF97">
    <property type="entry name" value="MERR FAMILY REGULATORY PROTEIN"/>
    <property type="match status" value="1"/>
</dbReference>
<evidence type="ECO:0000256" key="1">
    <source>
        <dbReference type="ARBA" id="ARBA00023125"/>
    </source>
</evidence>
<dbReference type="CDD" id="cd04781">
    <property type="entry name" value="HTH_MerR-like_sg6"/>
    <property type="match status" value="1"/>
</dbReference>
<evidence type="ECO:0000313" key="5">
    <source>
        <dbReference type="Proteomes" id="UP000542973"/>
    </source>
</evidence>
<dbReference type="SMART" id="SM00422">
    <property type="entry name" value="HTH_MERR"/>
    <property type="match status" value="1"/>
</dbReference>
<dbReference type="PROSITE" id="PS50937">
    <property type="entry name" value="HTH_MERR_2"/>
    <property type="match status" value="1"/>
</dbReference>
<dbReference type="GO" id="GO:0003677">
    <property type="term" value="F:DNA binding"/>
    <property type="evidence" value="ECO:0007669"/>
    <property type="project" value="UniProtKB-KW"/>
</dbReference>
<dbReference type="Pfam" id="PF13411">
    <property type="entry name" value="MerR_1"/>
    <property type="match status" value="1"/>
</dbReference>
<feature type="domain" description="HTH merR-type" evidence="3">
    <location>
        <begin position="16"/>
        <end position="81"/>
    </location>
</feature>
<evidence type="ECO:0000256" key="2">
    <source>
        <dbReference type="SAM" id="MobiDB-lite"/>
    </source>
</evidence>
<protein>
    <submittedName>
        <fullName evidence="4">Helix-turn-helix domain-containing protein</fullName>
    </submittedName>
</protein>
<comment type="caution">
    <text evidence="4">The sequence shown here is derived from an EMBL/GenBank/DDBJ whole genome shotgun (WGS) entry which is preliminary data.</text>
</comment>
<sequence length="174" mass="18736">MALQVNLKSRAADMDIAEVAQRSGVPASTLRFYEEKGLIASVGRRGLRRVFEPAVLDRLALIALGRAAGFSLDEISRMFASDGRPRIDRARLAAKADELDRTIRRLTAMRDGLRHAAVCPAPSHLECPTFRRMLRAAAAGALGSSTAEGPARGRAAAMRTGIAKPRTSGRRNDA</sequence>
<dbReference type="SUPFAM" id="SSF46955">
    <property type="entry name" value="Putative DNA-binding domain"/>
    <property type="match status" value="1"/>
</dbReference>
<dbReference type="AlphaFoldDB" id="A0A849BA74"/>
<dbReference type="PANTHER" id="PTHR30204">
    <property type="entry name" value="REDOX-CYCLING DRUG-SENSING TRANSCRIPTIONAL ACTIVATOR SOXR"/>
    <property type="match status" value="1"/>
</dbReference>